<dbReference type="EMBL" id="NBIM01000006">
    <property type="protein sequence ID" value="OXY80968.1"/>
    <property type="molecule type" value="Genomic_DNA"/>
</dbReference>
<gene>
    <name evidence="2" type="ORF">B6S08_14670</name>
</gene>
<dbReference type="RefSeq" id="WP_094201558.1">
    <property type="nucleotide sequence ID" value="NZ_NBIM01000006.1"/>
</dbReference>
<feature type="transmembrane region" description="Helical" evidence="1">
    <location>
        <begin position="84"/>
        <end position="103"/>
    </location>
</feature>
<proteinExistence type="predicted"/>
<reference evidence="2 3" key="1">
    <citation type="submission" date="2017-08" db="EMBL/GenBank/DDBJ databases">
        <title>A Genome Sequence of Oceanimonas doudoroffii ATCC 27123T.</title>
        <authorList>
            <person name="Brennan M.A."/>
            <person name="Maclea K.S."/>
            <person name="Mcclelland W.D."/>
            <person name="Trachtenberg A.M."/>
        </authorList>
    </citation>
    <scope>NUCLEOTIDE SEQUENCE [LARGE SCALE GENOMIC DNA]</scope>
    <source>
        <strain evidence="2 3">ATCC 27123</strain>
    </source>
</reference>
<evidence type="ECO:0000256" key="1">
    <source>
        <dbReference type="SAM" id="Phobius"/>
    </source>
</evidence>
<evidence type="ECO:0000313" key="3">
    <source>
        <dbReference type="Proteomes" id="UP000242757"/>
    </source>
</evidence>
<dbReference type="Proteomes" id="UP000242757">
    <property type="component" value="Unassembled WGS sequence"/>
</dbReference>
<evidence type="ECO:0000313" key="2">
    <source>
        <dbReference type="EMBL" id="OXY80968.1"/>
    </source>
</evidence>
<dbReference type="OrthoDB" id="9800130at2"/>
<keyword evidence="1" id="KW-0472">Membrane</keyword>
<feature type="transmembrane region" description="Helical" evidence="1">
    <location>
        <begin position="60"/>
        <end position="78"/>
    </location>
</feature>
<dbReference type="AlphaFoldDB" id="A0A233RC54"/>
<name>A0A233RC54_9GAMM</name>
<accession>A0A233RC54</accession>
<feature type="transmembrane region" description="Helical" evidence="1">
    <location>
        <begin position="12"/>
        <end position="39"/>
    </location>
</feature>
<evidence type="ECO:0008006" key="4">
    <source>
        <dbReference type="Google" id="ProtNLM"/>
    </source>
</evidence>
<protein>
    <recommendedName>
        <fullName evidence="4">Transmembrane protein (PGPGW)</fullName>
    </recommendedName>
</protein>
<keyword evidence="1" id="KW-0812">Transmembrane</keyword>
<comment type="caution">
    <text evidence="2">The sequence shown here is derived from an EMBL/GenBank/DDBJ whole genome shotgun (WGS) entry which is preliminary data.</text>
</comment>
<organism evidence="2 3">
    <name type="scientific">Oceanimonas doudoroffii</name>
    <dbReference type="NCBI Taxonomy" id="84158"/>
    <lineage>
        <taxon>Bacteria</taxon>
        <taxon>Pseudomonadati</taxon>
        <taxon>Pseudomonadota</taxon>
        <taxon>Gammaproteobacteria</taxon>
        <taxon>Aeromonadales</taxon>
        <taxon>Aeromonadaceae</taxon>
        <taxon>Oceanimonas</taxon>
    </lineage>
</organism>
<keyword evidence="1" id="KW-1133">Transmembrane helix</keyword>
<keyword evidence="3" id="KW-1185">Reference proteome</keyword>
<sequence>MNELFELFSNPALIWAPGVSRGVCFIGSLLVIPWLVLRIPENYFSDDSRHRVPWARRNPLLRWLLLILKSLLVLVYLLMGIAMLVLPGQGLLTILIALVLLNFPGKYRLERRLFMVPTVRNTVNWLRRRAERPPLIFDGEA</sequence>